<keyword evidence="3" id="KW-1185">Reference proteome</keyword>
<feature type="chain" id="PRO_5025534670" evidence="1">
    <location>
        <begin position="24"/>
        <end position="160"/>
    </location>
</feature>
<organism evidence="2 3">
    <name type="scientific">Strigops habroptila</name>
    <name type="common">Kakapo</name>
    <dbReference type="NCBI Taxonomy" id="2489341"/>
    <lineage>
        <taxon>Eukaryota</taxon>
        <taxon>Metazoa</taxon>
        <taxon>Chordata</taxon>
        <taxon>Craniata</taxon>
        <taxon>Vertebrata</taxon>
        <taxon>Euteleostomi</taxon>
        <taxon>Archelosauria</taxon>
        <taxon>Archosauria</taxon>
        <taxon>Dinosauria</taxon>
        <taxon>Saurischia</taxon>
        <taxon>Theropoda</taxon>
        <taxon>Coelurosauria</taxon>
        <taxon>Aves</taxon>
        <taxon>Neognathae</taxon>
        <taxon>Neoaves</taxon>
        <taxon>Telluraves</taxon>
        <taxon>Australaves</taxon>
        <taxon>Psittaciformes</taxon>
        <taxon>Psittacidae</taxon>
        <taxon>Strigops</taxon>
    </lineage>
</organism>
<proteinExistence type="predicted"/>
<dbReference type="SUPFAM" id="SSF47266">
    <property type="entry name" value="4-helical cytokines"/>
    <property type="match status" value="1"/>
</dbReference>
<dbReference type="Proteomes" id="UP000472266">
    <property type="component" value="Unplaced"/>
</dbReference>
<sequence>MDPAPPGSALVLLLLAVPPPGGCCSFEFSPVSSTFHAHVEAVSPWLLLDYTVEMPENLELGSLCSDLWTLRFGLAAILRLAARAGGALSPRLRALAAQLHFVTGCPLSDPQGCVRLRPVNVSQLLGALELHLGGLRERHPPPSACARLRCTTGTAPPGPP</sequence>
<gene>
    <name evidence="2" type="primary">FLT3LG</name>
</gene>
<name>A0A672TXG0_STRHB</name>
<dbReference type="InParanoid" id="A0A672TXG0"/>
<dbReference type="GO" id="GO:0005125">
    <property type="term" value="F:cytokine activity"/>
    <property type="evidence" value="ECO:0007669"/>
    <property type="project" value="InterPro"/>
</dbReference>
<keyword evidence="1" id="KW-0732">Signal</keyword>
<reference evidence="2" key="2">
    <citation type="submission" date="2025-09" db="UniProtKB">
        <authorList>
            <consortium name="Ensembl"/>
        </authorList>
    </citation>
    <scope>IDENTIFICATION</scope>
</reference>
<dbReference type="GO" id="GO:0008284">
    <property type="term" value="P:positive regulation of cell population proliferation"/>
    <property type="evidence" value="ECO:0007669"/>
    <property type="project" value="TreeGrafter"/>
</dbReference>
<accession>A0A672TXG0</accession>
<dbReference type="InterPro" id="IPR009079">
    <property type="entry name" value="4_helix_cytokine-like_core"/>
</dbReference>
<dbReference type="Pfam" id="PF02947">
    <property type="entry name" value="Flt3_lig"/>
    <property type="match status" value="1"/>
</dbReference>
<evidence type="ECO:0000256" key="1">
    <source>
        <dbReference type="SAM" id="SignalP"/>
    </source>
</evidence>
<dbReference type="GO" id="GO:0005615">
    <property type="term" value="C:extracellular space"/>
    <property type="evidence" value="ECO:0007669"/>
    <property type="project" value="TreeGrafter"/>
</dbReference>
<feature type="signal peptide" evidence="1">
    <location>
        <begin position="1"/>
        <end position="23"/>
    </location>
</feature>
<dbReference type="OMA" id="PIPLCTK"/>
<dbReference type="AlphaFoldDB" id="A0A672TXG0"/>
<dbReference type="PANTHER" id="PTHR11032:SF1">
    <property type="entry name" value="FMS-RELATED TYROSINE KINASE 3 LIGAND"/>
    <property type="match status" value="1"/>
</dbReference>
<dbReference type="Ensembl" id="ENSSHBT00005008188.1">
    <property type="protein sequence ID" value="ENSSHBP00005006788.1"/>
    <property type="gene ID" value="ENSSHBG00005005963.1"/>
</dbReference>
<dbReference type="GO" id="GO:0009986">
    <property type="term" value="C:cell surface"/>
    <property type="evidence" value="ECO:0007669"/>
    <property type="project" value="TreeGrafter"/>
</dbReference>
<dbReference type="InterPro" id="IPR004213">
    <property type="entry name" value="Flt3_lig"/>
</dbReference>
<dbReference type="Gene3D" id="1.20.1250.10">
    <property type="match status" value="1"/>
</dbReference>
<dbReference type="GO" id="GO:0030971">
    <property type="term" value="F:receptor tyrosine kinase binding"/>
    <property type="evidence" value="ECO:0007669"/>
    <property type="project" value="TreeGrafter"/>
</dbReference>
<dbReference type="PANTHER" id="PTHR11032">
    <property type="entry name" value="SL CYTOKINE"/>
    <property type="match status" value="1"/>
</dbReference>
<evidence type="ECO:0000313" key="2">
    <source>
        <dbReference type="Ensembl" id="ENSSHBP00005006788.1"/>
    </source>
</evidence>
<dbReference type="GO" id="GO:0016020">
    <property type="term" value="C:membrane"/>
    <property type="evidence" value="ECO:0007669"/>
    <property type="project" value="InterPro"/>
</dbReference>
<evidence type="ECO:0000313" key="3">
    <source>
        <dbReference type="Proteomes" id="UP000472266"/>
    </source>
</evidence>
<reference evidence="2" key="1">
    <citation type="submission" date="2025-08" db="UniProtKB">
        <authorList>
            <consortium name="Ensembl"/>
        </authorList>
    </citation>
    <scope>IDENTIFICATION</scope>
</reference>
<protein>
    <submittedName>
        <fullName evidence="2">Fms related receptor tyrosine kinase 3 ligand</fullName>
    </submittedName>
</protein>